<evidence type="ECO:0000313" key="2">
    <source>
        <dbReference type="Proteomes" id="UP000183832"/>
    </source>
</evidence>
<dbReference type="AlphaFoldDB" id="A0A1J1IV01"/>
<reference evidence="1 2" key="1">
    <citation type="submission" date="2015-04" db="EMBL/GenBank/DDBJ databases">
        <authorList>
            <person name="Syromyatnikov M.Y."/>
            <person name="Popov V.N."/>
        </authorList>
    </citation>
    <scope>NUCLEOTIDE SEQUENCE [LARGE SCALE GENOMIC DNA]</scope>
</reference>
<keyword evidence="2" id="KW-1185">Reference proteome</keyword>
<dbReference type="Proteomes" id="UP000183832">
    <property type="component" value="Unassembled WGS sequence"/>
</dbReference>
<dbReference type="EMBL" id="CVRI01000059">
    <property type="protein sequence ID" value="CRL03412.1"/>
    <property type="molecule type" value="Genomic_DNA"/>
</dbReference>
<organism evidence="1 2">
    <name type="scientific">Clunio marinus</name>
    <dbReference type="NCBI Taxonomy" id="568069"/>
    <lineage>
        <taxon>Eukaryota</taxon>
        <taxon>Metazoa</taxon>
        <taxon>Ecdysozoa</taxon>
        <taxon>Arthropoda</taxon>
        <taxon>Hexapoda</taxon>
        <taxon>Insecta</taxon>
        <taxon>Pterygota</taxon>
        <taxon>Neoptera</taxon>
        <taxon>Endopterygota</taxon>
        <taxon>Diptera</taxon>
        <taxon>Nematocera</taxon>
        <taxon>Chironomoidea</taxon>
        <taxon>Chironomidae</taxon>
        <taxon>Clunio</taxon>
    </lineage>
</organism>
<protein>
    <submittedName>
        <fullName evidence="1">CLUMA_CG016737, isoform A</fullName>
    </submittedName>
</protein>
<sequence>MKDELKFDAFMKHLRNNMLNQNLNLITIACDVVKEIKKRDNETKVFYVNEALEENLNKFSQ</sequence>
<name>A0A1J1IV01_9DIPT</name>
<evidence type="ECO:0000313" key="1">
    <source>
        <dbReference type="EMBL" id="CRL03412.1"/>
    </source>
</evidence>
<accession>A0A1J1IV01</accession>
<gene>
    <name evidence="1" type="ORF">CLUMA_CG016737</name>
</gene>
<proteinExistence type="predicted"/>
<dbReference type="PROSITE" id="PS51257">
    <property type="entry name" value="PROKAR_LIPOPROTEIN"/>
    <property type="match status" value="1"/>
</dbReference>